<accession>A0ABQ2C1M0</accession>
<dbReference type="InterPro" id="IPR045749">
    <property type="entry name" value="DUF6090"/>
</dbReference>
<evidence type="ECO:0000256" key="1">
    <source>
        <dbReference type="SAM" id="Phobius"/>
    </source>
</evidence>
<dbReference type="Pfam" id="PF19578">
    <property type="entry name" value="DUF6090"/>
    <property type="match status" value="1"/>
</dbReference>
<sequence length="235" mass="28159">MIKFFRHIRKFLIEQNKMRKYFKYAIGEIILVVIGILIALQINNWNEKNNQNNTLQNTYSMIVNDLETDITKVRQTLEFYKEKEPYLKHVLDGKLTKKDYSDSSYFNLITYSPDYSVTTRGFNLLHSSVDNGVIKDSLQISITEFYTSTINRFEFLRNYIIEDIGDNFAYWKTNFDWYPDYIMRNNLAGFTEYTINNPDYKNRIANYYFVHYDIAIKYLNEFLENADKVIKALKQ</sequence>
<gene>
    <name evidence="2" type="ORF">GCM10011444_22610</name>
</gene>
<dbReference type="Proteomes" id="UP000624701">
    <property type="component" value="Unassembled WGS sequence"/>
</dbReference>
<organism evidence="2 3">
    <name type="scientific">Winogradskyella haliclonae</name>
    <dbReference type="NCBI Taxonomy" id="2048558"/>
    <lineage>
        <taxon>Bacteria</taxon>
        <taxon>Pseudomonadati</taxon>
        <taxon>Bacteroidota</taxon>
        <taxon>Flavobacteriia</taxon>
        <taxon>Flavobacteriales</taxon>
        <taxon>Flavobacteriaceae</taxon>
        <taxon>Winogradskyella</taxon>
    </lineage>
</organism>
<proteinExistence type="predicted"/>
<dbReference type="RefSeq" id="WP_229719696.1">
    <property type="nucleotide sequence ID" value="NZ_BMDQ01000003.1"/>
</dbReference>
<name>A0ABQ2C1M0_9FLAO</name>
<evidence type="ECO:0000313" key="2">
    <source>
        <dbReference type="EMBL" id="GGI57952.1"/>
    </source>
</evidence>
<comment type="caution">
    <text evidence="2">The sequence shown here is derived from an EMBL/GenBank/DDBJ whole genome shotgun (WGS) entry which is preliminary data.</text>
</comment>
<reference evidence="3" key="1">
    <citation type="journal article" date="2019" name="Int. J. Syst. Evol. Microbiol.">
        <title>The Global Catalogue of Microorganisms (GCM) 10K type strain sequencing project: providing services to taxonomists for standard genome sequencing and annotation.</title>
        <authorList>
            <consortium name="The Broad Institute Genomics Platform"/>
            <consortium name="The Broad Institute Genome Sequencing Center for Infectious Disease"/>
            <person name="Wu L."/>
            <person name="Ma J."/>
        </authorList>
    </citation>
    <scope>NUCLEOTIDE SEQUENCE [LARGE SCALE GENOMIC DNA]</scope>
    <source>
        <strain evidence="3">CCM 8681</strain>
    </source>
</reference>
<keyword evidence="1" id="KW-0812">Transmembrane</keyword>
<keyword evidence="1" id="KW-1133">Transmembrane helix</keyword>
<keyword evidence="3" id="KW-1185">Reference proteome</keyword>
<dbReference type="EMBL" id="BMDQ01000003">
    <property type="protein sequence ID" value="GGI57952.1"/>
    <property type="molecule type" value="Genomic_DNA"/>
</dbReference>
<evidence type="ECO:0000313" key="3">
    <source>
        <dbReference type="Proteomes" id="UP000624701"/>
    </source>
</evidence>
<feature type="transmembrane region" description="Helical" evidence="1">
    <location>
        <begin position="21"/>
        <end position="42"/>
    </location>
</feature>
<keyword evidence="1" id="KW-0472">Membrane</keyword>
<protein>
    <submittedName>
        <fullName evidence="2">Uncharacterized protein</fullName>
    </submittedName>
</protein>